<dbReference type="Gene3D" id="3.20.20.60">
    <property type="entry name" value="Phosphoenolpyruvate-binding domains"/>
    <property type="match status" value="1"/>
</dbReference>
<dbReference type="GO" id="GO:0005737">
    <property type="term" value="C:cytoplasm"/>
    <property type="evidence" value="ECO:0007669"/>
    <property type="project" value="TreeGrafter"/>
</dbReference>
<dbReference type="InterPro" id="IPR015813">
    <property type="entry name" value="Pyrv/PenolPyrv_kinase-like_dom"/>
</dbReference>
<keyword evidence="3" id="KW-0456">Lyase</keyword>
<organism evidence="5 6">
    <name type="scientific">Photobacterium gaetbulicola</name>
    <dbReference type="NCBI Taxonomy" id="1295392"/>
    <lineage>
        <taxon>Bacteria</taxon>
        <taxon>Pseudomonadati</taxon>
        <taxon>Pseudomonadota</taxon>
        <taxon>Gammaproteobacteria</taxon>
        <taxon>Vibrionales</taxon>
        <taxon>Vibrionaceae</taxon>
        <taxon>Photobacterium</taxon>
    </lineage>
</organism>
<evidence type="ECO:0000313" key="5">
    <source>
        <dbReference type="EMBL" id="KHT61834.1"/>
    </source>
</evidence>
<gene>
    <name evidence="5" type="ORF">RJ45_20740</name>
</gene>
<sequence>MVNSWLSIPSSYAAEVVAHTGVDSVTIDMQHGMVGFTDVLTMFQAISTSDAIPMVRVPAAYPDVIMKMLDAGAYGIICPSVDTPEICKIFVDACRYPPLGNRSFGPTRGLTYGGSDYVTHADNEIMTLAMIESQQALDNLEAILDTEGLTGIYVGPNDLSFSLGVRPGQQSEKVETAISHILERAKARNLFTGIFCSGLDNAQQRIEQGFDLVTPGNDAGALRTLYTKYAQILHNREINSDQNSGGY</sequence>
<dbReference type="AlphaFoldDB" id="A0A0B9FZV2"/>
<evidence type="ECO:0000256" key="3">
    <source>
        <dbReference type="ARBA" id="ARBA00023239"/>
    </source>
</evidence>
<proteinExistence type="inferred from homology"/>
<dbReference type="Proteomes" id="UP000031278">
    <property type="component" value="Unassembled WGS sequence"/>
</dbReference>
<evidence type="ECO:0000259" key="4">
    <source>
        <dbReference type="Pfam" id="PF03328"/>
    </source>
</evidence>
<comment type="caution">
    <text evidence="5">The sequence shown here is derived from an EMBL/GenBank/DDBJ whole genome shotgun (WGS) entry which is preliminary data.</text>
</comment>
<dbReference type="GO" id="GO:0046872">
    <property type="term" value="F:metal ion binding"/>
    <property type="evidence" value="ECO:0007669"/>
    <property type="project" value="UniProtKB-KW"/>
</dbReference>
<evidence type="ECO:0000256" key="2">
    <source>
        <dbReference type="ARBA" id="ARBA00022723"/>
    </source>
</evidence>
<accession>A0A0B9FZV2</accession>
<dbReference type="Pfam" id="PF03328">
    <property type="entry name" value="HpcH_HpaI"/>
    <property type="match status" value="1"/>
</dbReference>
<dbReference type="InterPro" id="IPR040442">
    <property type="entry name" value="Pyrv_kinase-like_dom_sf"/>
</dbReference>
<dbReference type="PANTHER" id="PTHR30502:SF0">
    <property type="entry name" value="PHOSPHOENOLPYRUVATE CARBOXYLASE FAMILY PROTEIN"/>
    <property type="match status" value="1"/>
</dbReference>
<dbReference type="SUPFAM" id="SSF51621">
    <property type="entry name" value="Phosphoenolpyruvate/pyruvate domain"/>
    <property type="match status" value="1"/>
</dbReference>
<name>A0A0B9FZV2_9GAMM</name>
<evidence type="ECO:0000256" key="1">
    <source>
        <dbReference type="ARBA" id="ARBA00005568"/>
    </source>
</evidence>
<evidence type="ECO:0000313" key="6">
    <source>
        <dbReference type="Proteomes" id="UP000031278"/>
    </source>
</evidence>
<protein>
    <submittedName>
        <fullName evidence="5">2,4-dihydroxyhept-2-ene-1,7-dioic acid aldolase</fullName>
    </submittedName>
</protein>
<dbReference type="InterPro" id="IPR005000">
    <property type="entry name" value="Aldolase/citrate-lyase_domain"/>
</dbReference>
<keyword evidence="2" id="KW-0479">Metal-binding</keyword>
<feature type="domain" description="HpcH/HpaI aldolase/citrate lyase" evidence="4">
    <location>
        <begin position="5"/>
        <end position="221"/>
    </location>
</feature>
<comment type="similarity">
    <text evidence="1">Belongs to the HpcH/HpaI aldolase family.</text>
</comment>
<dbReference type="PANTHER" id="PTHR30502">
    <property type="entry name" value="2-KETO-3-DEOXY-L-RHAMNONATE ALDOLASE"/>
    <property type="match status" value="1"/>
</dbReference>
<dbReference type="EMBL" id="JWLZ01000191">
    <property type="protein sequence ID" value="KHT61834.1"/>
    <property type="molecule type" value="Genomic_DNA"/>
</dbReference>
<reference evidence="5 6" key="1">
    <citation type="submission" date="2014-12" db="EMBL/GenBank/DDBJ databases">
        <title>Genome sequencing of Photobacterium gaetbulicola AD005a.</title>
        <authorList>
            <person name="Adrian T.G.S."/>
            <person name="Chan K.G."/>
        </authorList>
    </citation>
    <scope>NUCLEOTIDE SEQUENCE [LARGE SCALE GENOMIC DNA]</scope>
    <source>
        <strain evidence="5 6">AD005a</strain>
    </source>
</reference>
<dbReference type="InterPro" id="IPR050251">
    <property type="entry name" value="HpcH-HpaI_aldolase"/>
</dbReference>
<dbReference type="GO" id="GO:0016832">
    <property type="term" value="F:aldehyde-lyase activity"/>
    <property type="evidence" value="ECO:0007669"/>
    <property type="project" value="TreeGrafter"/>
</dbReference>